<proteinExistence type="predicted"/>
<dbReference type="OrthoDB" id="9792392at2"/>
<name>A0A238L1Y4_9RHOB</name>
<dbReference type="Gene3D" id="3.30.70.100">
    <property type="match status" value="1"/>
</dbReference>
<dbReference type="Proteomes" id="UP000207598">
    <property type="component" value="Unassembled WGS sequence"/>
</dbReference>
<evidence type="ECO:0008006" key="3">
    <source>
        <dbReference type="Google" id="ProtNLM"/>
    </source>
</evidence>
<evidence type="ECO:0000313" key="2">
    <source>
        <dbReference type="Proteomes" id="UP000207598"/>
    </source>
</evidence>
<evidence type="ECO:0000313" key="1">
    <source>
        <dbReference type="EMBL" id="SMX48346.1"/>
    </source>
</evidence>
<gene>
    <name evidence="1" type="ORF">MAA8898_03907</name>
</gene>
<keyword evidence="2" id="KW-1185">Reference proteome</keyword>
<dbReference type="InterPro" id="IPR009874">
    <property type="entry name" value="DUF1428"/>
</dbReference>
<dbReference type="Pfam" id="PF07237">
    <property type="entry name" value="DUF1428"/>
    <property type="match status" value="1"/>
</dbReference>
<protein>
    <recommendedName>
        <fullName evidence="3">DUF1428 domain-containing protein</fullName>
    </recommendedName>
</protein>
<sequence length="141" mass="15291">MIGDPDIAFADITIVPVPSRNKADYVAFSRRIGAIYREHGALRVVDFWHERAAGEDADYHASAAMEGYALGSLPDLRRQAGATEDETVVVSLIEWPNRAVRDRAMAAVAHDPRIAATLTEDPVFDGTRLIAGAFSIALDLA</sequence>
<dbReference type="EMBL" id="FXYF01000013">
    <property type="protein sequence ID" value="SMX48346.1"/>
    <property type="molecule type" value="Genomic_DNA"/>
</dbReference>
<organism evidence="1 2">
    <name type="scientific">Maliponia aquimaris</name>
    <dbReference type="NCBI Taxonomy" id="1673631"/>
    <lineage>
        <taxon>Bacteria</taxon>
        <taxon>Pseudomonadati</taxon>
        <taxon>Pseudomonadota</taxon>
        <taxon>Alphaproteobacteria</taxon>
        <taxon>Rhodobacterales</taxon>
        <taxon>Paracoccaceae</taxon>
        <taxon>Maliponia</taxon>
    </lineage>
</organism>
<dbReference type="InterPro" id="IPR011008">
    <property type="entry name" value="Dimeric_a/b-barrel"/>
</dbReference>
<reference evidence="1 2" key="1">
    <citation type="submission" date="2017-05" db="EMBL/GenBank/DDBJ databases">
        <authorList>
            <person name="Song R."/>
            <person name="Chenine A.L."/>
            <person name="Ruprecht R.M."/>
        </authorList>
    </citation>
    <scope>NUCLEOTIDE SEQUENCE [LARGE SCALE GENOMIC DNA]</scope>
    <source>
        <strain evidence="1 2">CECT 8898</strain>
    </source>
</reference>
<dbReference type="SUPFAM" id="SSF54909">
    <property type="entry name" value="Dimeric alpha+beta barrel"/>
    <property type="match status" value="1"/>
</dbReference>
<dbReference type="RefSeq" id="WP_094022678.1">
    <property type="nucleotide sequence ID" value="NZ_FXYF01000013.1"/>
</dbReference>
<dbReference type="AlphaFoldDB" id="A0A238L1Y4"/>
<accession>A0A238L1Y4</accession>